<sequence>MLLNLRRRIKLATTLPRPTQRDKSSN</sequence>
<name>A0A4Z1HUZ6_9HELO</name>
<dbReference type="Proteomes" id="UP000297452">
    <property type="component" value="Unassembled WGS sequence"/>
</dbReference>
<organism evidence="2 3">
    <name type="scientific">Botryotinia narcissicola</name>
    <dbReference type="NCBI Taxonomy" id="278944"/>
    <lineage>
        <taxon>Eukaryota</taxon>
        <taxon>Fungi</taxon>
        <taxon>Dikarya</taxon>
        <taxon>Ascomycota</taxon>
        <taxon>Pezizomycotina</taxon>
        <taxon>Leotiomycetes</taxon>
        <taxon>Helotiales</taxon>
        <taxon>Sclerotiniaceae</taxon>
        <taxon>Botryotinia</taxon>
    </lineage>
</organism>
<dbReference type="EMBL" id="PQXJ01000307">
    <property type="protein sequence ID" value="TGO52998.1"/>
    <property type="molecule type" value="Genomic_DNA"/>
</dbReference>
<reference evidence="2 3" key="1">
    <citation type="submission" date="2017-12" db="EMBL/GenBank/DDBJ databases">
        <title>Comparative genomics of Botrytis spp.</title>
        <authorList>
            <person name="Valero-Jimenez C.A."/>
            <person name="Tapia P."/>
            <person name="Veloso J."/>
            <person name="Silva-Moreno E."/>
            <person name="Staats M."/>
            <person name="Valdes J.H."/>
            <person name="Van Kan J.A.L."/>
        </authorList>
    </citation>
    <scope>NUCLEOTIDE SEQUENCE [LARGE SCALE GENOMIC DNA]</scope>
    <source>
        <strain evidence="2 3">MUCL2120</strain>
    </source>
</reference>
<feature type="region of interest" description="Disordered" evidence="1">
    <location>
        <begin position="1"/>
        <end position="26"/>
    </location>
</feature>
<accession>A0A4Z1HUZ6</accession>
<keyword evidence="3" id="KW-1185">Reference proteome</keyword>
<evidence type="ECO:0000313" key="2">
    <source>
        <dbReference type="EMBL" id="TGO52998.1"/>
    </source>
</evidence>
<gene>
    <name evidence="2" type="ORF">BOTNAR_0307g00150</name>
</gene>
<evidence type="ECO:0000313" key="3">
    <source>
        <dbReference type="Proteomes" id="UP000297452"/>
    </source>
</evidence>
<feature type="compositionally biased region" description="Basic residues" evidence="1">
    <location>
        <begin position="1"/>
        <end position="10"/>
    </location>
</feature>
<evidence type="ECO:0000256" key="1">
    <source>
        <dbReference type="SAM" id="MobiDB-lite"/>
    </source>
</evidence>
<protein>
    <submittedName>
        <fullName evidence="2">Uncharacterized protein</fullName>
    </submittedName>
</protein>
<proteinExistence type="predicted"/>
<comment type="caution">
    <text evidence="2">The sequence shown here is derived from an EMBL/GenBank/DDBJ whole genome shotgun (WGS) entry which is preliminary data.</text>
</comment>
<dbReference type="AlphaFoldDB" id="A0A4Z1HUZ6"/>